<name>A0A2H0BKD9_9BACT</name>
<comment type="caution">
    <text evidence="1">The sequence shown here is derived from an EMBL/GenBank/DDBJ whole genome shotgun (WGS) entry which is preliminary data.</text>
</comment>
<dbReference type="AlphaFoldDB" id="A0A2H0BKD9"/>
<proteinExistence type="predicted"/>
<evidence type="ECO:0000313" key="1">
    <source>
        <dbReference type="EMBL" id="PIP58101.1"/>
    </source>
</evidence>
<protein>
    <submittedName>
        <fullName evidence="1">Uncharacterized protein</fullName>
    </submittedName>
</protein>
<sequence length="229" mass="28043">MKITPRFIQRSCIEGDKIDLRQANAVLKYKPDIILFELPLGRLGPNTIFNNYPVNKKPLKKVTEIIKNLRIMSKKYPYAKSDITVWKNIKKLWAQGHNVYIYNIDTPSELRKKYFKNFKSKYSEAHKDWLFWIYLYIREMYMKKNIQYILKNYKEKRNPTIAVFVQLIHWKHIQFLLKNPDKPKIWKYYFGKFSNLKIKTIDYEIKNRSLSLDHWWKKIKFYDPSKIKY</sequence>
<accession>A0A2H0BKD9</accession>
<organism evidence="1 2">
    <name type="scientific">Candidatus Vogelbacteria bacterium CG22_combo_CG10-13_8_21_14_all_37_9</name>
    <dbReference type="NCBI Taxonomy" id="1975046"/>
    <lineage>
        <taxon>Bacteria</taxon>
        <taxon>Candidatus Vogeliibacteriota</taxon>
    </lineage>
</organism>
<dbReference type="Proteomes" id="UP000229334">
    <property type="component" value="Unassembled WGS sequence"/>
</dbReference>
<dbReference type="EMBL" id="PCSX01000031">
    <property type="protein sequence ID" value="PIP58101.1"/>
    <property type="molecule type" value="Genomic_DNA"/>
</dbReference>
<evidence type="ECO:0000313" key="2">
    <source>
        <dbReference type="Proteomes" id="UP000229334"/>
    </source>
</evidence>
<gene>
    <name evidence="1" type="ORF">COX02_02035</name>
</gene>
<reference evidence="1 2" key="1">
    <citation type="submission" date="2017-09" db="EMBL/GenBank/DDBJ databases">
        <title>Depth-based differentiation of microbial function through sediment-hosted aquifers and enrichment of novel symbionts in the deep terrestrial subsurface.</title>
        <authorList>
            <person name="Probst A.J."/>
            <person name="Ladd B."/>
            <person name="Jarett J.K."/>
            <person name="Geller-Mcgrath D.E."/>
            <person name="Sieber C.M."/>
            <person name="Emerson J.B."/>
            <person name="Anantharaman K."/>
            <person name="Thomas B.C."/>
            <person name="Malmstrom R."/>
            <person name="Stieglmeier M."/>
            <person name="Klingl A."/>
            <person name="Woyke T."/>
            <person name="Ryan C.M."/>
            <person name="Banfield J.F."/>
        </authorList>
    </citation>
    <scope>NUCLEOTIDE SEQUENCE [LARGE SCALE GENOMIC DNA]</scope>
    <source>
        <strain evidence="1">CG22_combo_CG10-13_8_21_14_all_37_9</strain>
    </source>
</reference>